<gene>
    <name evidence="1" type="ORF">IAB59_03375</name>
</gene>
<evidence type="ECO:0000313" key="2">
    <source>
        <dbReference type="Proteomes" id="UP000886833"/>
    </source>
</evidence>
<evidence type="ECO:0000313" key="1">
    <source>
        <dbReference type="EMBL" id="HIT37504.1"/>
    </source>
</evidence>
<comment type="caution">
    <text evidence="1">The sequence shown here is derived from an EMBL/GenBank/DDBJ whole genome shotgun (WGS) entry which is preliminary data.</text>
</comment>
<protein>
    <submittedName>
        <fullName evidence="1">Uncharacterized protein</fullName>
    </submittedName>
</protein>
<reference evidence="1" key="1">
    <citation type="submission" date="2020-10" db="EMBL/GenBank/DDBJ databases">
        <authorList>
            <person name="Gilroy R."/>
        </authorList>
    </citation>
    <scope>NUCLEOTIDE SEQUENCE</scope>
    <source>
        <strain evidence="1">CHK195-26880</strain>
    </source>
</reference>
<organism evidence="1 2">
    <name type="scientific">Candidatus Onthousia faecipullorum</name>
    <dbReference type="NCBI Taxonomy" id="2840887"/>
    <lineage>
        <taxon>Bacteria</taxon>
        <taxon>Bacillati</taxon>
        <taxon>Bacillota</taxon>
        <taxon>Bacilli</taxon>
        <taxon>Candidatus Onthousia</taxon>
    </lineage>
</organism>
<accession>A0A9D1GC80</accession>
<dbReference type="Proteomes" id="UP000886833">
    <property type="component" value="Unassembled WGS sequence"/>
</dbReference>
<proteinExistence type="predicted"/>
<name>A0A9D1GC80_9FIRM</name>
<reference evidence="1" key="2">
    <citation type="journal article" date="2021" name="PeerJ">
        <title>Extensive microbial diversity within the chicken gut microbiome revealed by metagenomics and culture.</title>
        <authorList>
            <person name="Gilroy R."/>
            <person name="Ravi A."/>
            <person name="Getino M."/>
            <person name="Pursley I."/>
            <person name="Horton D.L."/>
            <person name="Alikhan N.F."/>
            <person name="Baker D."/>
            <person name="Gharbi K."/>
            <person name="Hall N."/>
            <person name="Watson M."/>
            <person name="Adriaenssens E.M."/>
            <person name="Foster-Nyarko E."/>
            <person name="Jarju S."/>
            <person name="Secka A."/>
            <person name="Antonio M."/>
            <person name="Oren A."/>
            <person name="Chaudhuri R.R."/>
            <person name="La Ragione R."/>
            <person name="Hildebrand F."/>
            <person name="Pallen M.J."/>
        </authorList>
    </citation>
    <scope>NUCLEOTIDE SEQUENCE</scope>
    <source>
        <strain evidence="1">CHK195-26880</strain>
    </source>
</reference>
<dbReference type="AlphaFoldDB" id="A0A9D1GC80"/>
<sequence>MIKPNVTSWRSINVSNAFNVSLKMNDEGNRYGFNETADTHMMKNSEWALVAYLSQSKYGKLGNTDFTGVNKEIYQNKSDQYITGCSYGSPSNSNTDYGCQYQYNTDINGTGASATGNIYGIYDMSGGTLEYTMANYNDIIADSGFTIIPESKYYYKYTSIDVSLACNGSACLSHGLSETSGWYNDYSNMLNEIHPWLLNGGWYGSYNFLSGLYYYSSADDSGVSNSVYSFRLVATIR</sequence>
<dbReference type="EMBL" id="DVKQ01000044">
    <property type="protein sequence ID" value="HIT37504.1"/>
    <property type="molecule type" value="Genomic_DNA"/>
</dbReference>